<proteinExistence type="inferred from homology"/>
<protein>
    <recommendedName>
        <fullName evidence="1">Protein FAR1-RELATED SEQUENCE</fullName>
    </recommendedName>
</protein>
<dbReference type="EMBL" id="VDCV01000016">
    <property type="protein sequence ID" value="KAB5519541.1"/>
    <property type="molecule type" value="Genomic_DNA"/>
</dbReference>
<comment type="subcellular location">
    <subcellularLocation>
        <location evidence="1">Nucleus</location>
    </subcellularLocation>
</comment>
<name>A0A5N5JJW2_9ROSI</name>
<dbReference type="AlphaFoldDB" id="A0A5N5JJW2"/>
<keyword evidence="1" id="KW-0539">Nucleus</keyword>
<comment type="caution">
    <text evidence="2">The sequence shown here is derived from an EMBL/GenBank/DDBJ whole genome shotgun (WGS) entry which is preliminary data.</text>
</comment>
<gene>
    <name evidence="2" type="ORF">DKX38_023860</name>
</gene>
<dbReference type="GO" id="GO:0008270">
    <property type="term" value="F:zinc ion binding"/>
    <property type="evidence" value="ECO:0007669"/>
    <property type="project" value="UniProtKB-UniRule"/>
</dbReference>
<evidence type="ECO:0000313" key="3">
    <source>
        <dbReference type="Proteomes" id="UP000326939"/>
    </source>
</evidence>
<keyword evidence="1" id="KW-0863">Zinc-finger</keyword>
<organism evidence="2 3">
    <name type="scientific">Salix brachista</name>
    <dbReference type="NCBI Taxonomy" id="2182728"/>
    <lineage>
        <taxon>Eukaryota</taxon>
        <taxon>Viridiplantae</taxon>
        <taxon>Streptophyta</taxon>
        <taxon>Embryophyta</taxon>
        <taxon>Tracheophyta</taxon>
        <taxon>Spermatophyta</taxon>
        <taxon>Magnoliopsida</taxon>
        <taxon>eudicotyledons</taxon>
        <taxon>Gunneridae</taxon>
        <taxon>Pentapetalae</taxon>
        <taxon>rosids</taxon>
        <taxon>fabids</taxon>
        <taxon>Malpighiales</taxon>
        <taxon>Salicaceae</taxon>
        <taxon>Saliceae</taxon>
        <taxon>Salix</taxon>
    </lineage>
</organism>
<dbReference type="PANTHER" id="PTHR31669:SF282">
    <property type="entry name" value="PROTEIN FAR1-RELATED SEQUENCE"/>
    <property type="match status" value="1"/>
</dbReference>
<keyword evidence="3" id="KW-1185">Reference proteome</keyword>
<reference evidence="3" key="1">
    <citation type="journal article" date="2019" name="Gigascience">
        <title>De novo genome assembly of the endangered Acer yangbiense, a plant species with extremely small populations endemic to Yunnan Province, China.</title>
        <authorList>
            <person name="Yang J."/>
            <person name="Wariss H.M."/>
            <person name="Tao L."/>
            <person name="Zhang R."/>
            <person name="Yun Q."/>
            <person name="Hollingsworth P."/>
            <person name="Dao Z."/>
            <person name="Luo G."/>
            <person name="Guo H."/>
            <person name="Ma Y."/>
            <person name="Sun W."/>
        </authorList>
    </citation>
    <scope>NUCLEOTIDE SEQUENCE [LARGE SCALE GENOMIC DNA]</scope>
    <source>
        <strain evidence="3">cv. br00</strain>
    </source>
</reference>
<keyword evidence="1" id="KW-0862">Zinc</keyword>
<evidence type="ECO:0000313" key="2">
    <source>
        <dbReference type="EMBL" id="KAB5519541.1"/>
    </source>
</evidence>
<dbReference type="GO" id="GO:0005634">
    <property type="term" value="C:nucleus"/>
    <property type="evidence" value="ECO:0007669"/>
    <property type="project" value="UniProtKB-SubCell"/>
</dbReference>
<comment type="similarity">
    <text evidence="1">Belongs to the FHY3/FAR1 family.</text>
</comment>
<dbReference type="Proteomes" id="UP000326939">
    <property type="component" value="Chromosome 16"/>
</dbReference>
<comment type="function">
    <text evidence="1">Putative transcription activator involved in regulating light control of development.</text>
</comment>
<dbReference type="InterPro" id="IPR031052">
    <property type="entry name" value="FHY3/FAR1"/>
</dbReference>
<sequence length="354" mass="40872">MSRTYSSLNRSYFCIGNNEQQESLARPFPRWLKLSLSSSASSGGAKDQWEKEGAEFIRKGVEELQDEMVGNSNENPFSFDVQSLASERSEDDVLLSDSNENNSEIPATWVFEADGETWKSNSRVPEIEMAFSSEEAAYEFYKSYANEIGLNVRKGKVQRSTNKTIRKRYFLKLYKFFSGGMAGPRWTVTTLVTFLFWGLNHHQTFMEAVDRHQPKTIFTDENGLMIDAVKAVLPGAEHRIGMWYIRRNALNHLSALYIQPGFESFFNKCVPDCQTEEGFESRWESLLEQFDLPENSWLSSLYKSEMDRENSLRLVCSHRHIKWILGFLLRMMAVGALETRKSTLQKQVIMKRTC</sequence>
<dbReference type="GO" id="GO:0006355">
    <property type="term" value="P:regulation of DNA-templated transcription"/>
    <property type="evidence" value="ECO:0007669"/>
    <property type="project" value="UniProtKB-UniRule"/>
</dbReference>
<keyword evidence="1" id="KW-0479">Metal-binding</keyword>
<evidence type="ECO:0000256" key="1">
    <source>
        <dbReference type="RuleBase" id="RU367018"/>
    </source>
</evidence>
<accession>A0A5N5JJW2</accession>
<dbReference type="PANTHER" id="PTHR31669">
    <property type="entry name" value="PROTEIN FAR1-RELATED SEQUENCE 10-RELATED"/>
    <property type="match status" value="1"/>
</dbReference>